<evidence type="ECO:0000313" key="3">
    <source>
        <dbReference type="EMBL" id="MBD3916886.1"/>
    </source>
</evidence>
<keyword evidence="2" id="KW-0472">Membrane</keyword>
<proteinExistence type="predicted"/>
<protein>
    <submittedName>
        <fullName evidence="3">Uncharacterized protein</fullName>
    </submittedName>
</protein>
<dbReference type="RefSeq" id="WP_191201205.1">
    <property type="nucleotide sequence ID" value="NZ_BAAAPA010000001.1"/>
</dbReference>
<gene>
    <name evidence="3" type="ORF">IEZ25_19885</name>
</gene>
<dbReference type="EMBL" id="JACXYY010000009">
    <property type="protein sequence ID" value="MBD3916886.1"/>
    <property type="molecule type" value="Genomic_DNA"/>
</dbReference>
<organism evidence="3 4">
    <name type="scientific">Nocardioides hwasunensis</name>
    <dbReference type="NCBI Taxonomy" id="397258"/>
    <lineage>
        <taxon>Bacteria</taxon>
        <taxon>Bacillati</taxon>
        <taxon>Actinomycetota</taxon>
        <taxon>Actinomycetes</taxon>
        <taxon>Propionibacteriales</taxon>
        <taxon>Nocardioidaceae</taxon>
        <taxon>Nocardioides</taxon>
    </lineage>
</organism>
<feature type="transmembrane region" description="Helical" evidence="2">
    <location>
        <begin position="39"/>
        <end position="59"/>
    </location>
</feature>
<comment type="caution">
    <text evidence="3">The sequence shown here is derived from an EMBL/GenBank/DDBJ whole genome shotgun (WGS) entry which is preliminary data.</text>
</comment>
<keyword evidence="2" id="KW-1133">Transmembrane helix</keyword>
<feature type="region of interest" description="Disordered" evidence="1">
    <location>
        <begin position="60"/>
        <end position="93"/>
    </location>
</feature>
<keyword evidence="2" id="KW-0812">Transmembrane</keyword>
<dbReference type="Proteomes" id="UP000649289">
    <property type="component" value="Unassembled WGS sequence"/>
</dbReference>
<feature type="compositionally biased region" description="Basic and acidic residues" evidence="1">
    <location>
        <begin position="76"/>
        <end position="93"/>
    </location>
</feature>
<evidence type="ECO:0000256" key="1">
    <source>
        <dbReference type="SAM" id="MobiDB-lite"/>
    </source>
</evidence>
<name>A0ABR8MLI8_9ACTN</name>
<accession>A0ABR8MLI8</accession>
<evidence type="ECO:0000313" key="4">
    <source>
        <dbReference type="Proteomes" id="UP000649289"/>
    </source>
</evidence>
<sequence>MDTHIDWQSELDASFGRGEDVAVPSYVGRGRRALRRRRAATVVAAGVLVVGGGAAWASIPGSAPRSDAPVATRGTSAEREATEPARVDREERRRTLEELKRAQERIDFLGNPAALTPEGLMAAPGTTVVLERVHNPMGYRAAAGSSMAIRATFRGRETYSLMALTGTDSSSTISARATGDFPGWLASTVATQRSLDEANGVGGADGTSDGDGADGWLRLDADGKVEAARSGVVVVEQRTSVDLADFDRGAEASGVVRLVVDGDARVAAYRVLDSRLEVISGPGHFATLTDFVDWARQQYASGEGMR</sequence>
<evidence type="ECO:0000256" key="2">
    <source>
        <dbReference type="SAM" id="Phobius"/>
    </source>
</evidence>
<keyword evidence="4" id="KW-1185">Reference proteome</keyword>
<reference evidence="3 4" key="1">
    <citation type="submission" date="2020-09" db="EMBL/GenBank/DDBJ databases">
        <title>novel species in genus Nocardioides.</title>
        <authorList>
            <person name="Zhang G."/>
        </authorList>
    </citation>
    <scope>NUCLEOTIDE SEQUENCE [LARGE SCALE GENOMIC DNA]</scope>
    <source>
        <strain evidence="3 4">19197</strain>
    </source>
</reference>